<dbReference type="PANTHER" id="PTHR24096:SF420">
    <property type="entry name" value="LONG-CHAIN-FATTY-ACID--COA LIGASE-RELATED"/>
    <property type="match status" value="1"/>
</dbReference>
<gene>
    <name evidence="2" type="ORF">SAMN05216201_108121</name>
</gene>
<reference evidence="3" key="1">
    <citation type="submission" date="2016-10" db="EMBL/GenBank/DDBJ databases">
        <authorList>
            <person name="Varghese N."/>
            <person name="Submissions S."/>
        </authorList>
    </citation>
    <scope>NUCLEOTIDE SEQUENCE [LARGE SCALE GENOMIC DNA]</scope>
    <source>
        <strain evidence="3">LMG 25967</strain>
    </source>
</reference>
<dbReference type="Gene3D" id="3.40.50.12780">
    <property type="entry name" value="N-terminal domain of ligase-like"/>
    <property type="match status" value="1"/>
</dbReference>
<evidence type="ECO:0000259" key="1">
    <source>
        <dbReference type="Pfam" id="PF00501"/>
    </source>
</evidence>
<keyword evidence="3" id="KW-1185">Reference proteome</keyword>
<dbReference type="EMBL" id="FNZE01000008">
    <property type="protein sequence ID" value="SEJ41933.1"/>
    <property type="molecule type" value="Genomic_DNA"/>
</dbReference>
<dbReference type="InterPro" id="IPR042099">
    <property type="entry name" value="ANL_N_sf"/>
</dbReference>
<evidence type="ECO:0000313" key="2">
    <source>
        <dbReference type="EMBL" id="SEJ41933.1"/>
    </source>
</evidence>
<dbReference type="RefSeq" id="WP_090311062.1">
    <property type="nucleotide sequence ID" value="NZ_FNZE01000008.1"/>
</dbReference>
<evidence type="ECO:0000313" key="3">
    <source>
        <dbReference type="Proteomes" id="UP000242930"/>
    </source>
</evidence>
<feature type="domain" description="AMP-dependent synthetase/ligase" evidence="1">
    <location>
        <begin position="48"/>
        <end position="428"/>
    </location>
</feature>
<name>A0A1H6YKS5_9PSED</name>
<protein>
    <submittedName>
        <fullName evidence="2">Feruloyl-CoA synthase</fullName>
    </submittedName>
</protein>
<dbReference type="AlphaFoldDB" id="A0A1H6YKS5"/>
<dbReference type="Proteomes" id="UP000242930">
    <property type="component" value="Unassembled WGS sequence"/>
</dbReference>
<dbReference type="OrthoDB" id="9803968at2"/>
<sequence>MPVIDFFTDETQLAPPRVLVEPCSEEGGFVLRSPDPLQPYARCVGEWLERWVAETPERVFLAERRDGDWYRLSYAQARQQVGSLAQSLLNLDLPIGRPLVVLSENDIDHALLSLAAMHVGIPVATVSVAYSRNTAGGCAKLKAILELLQPGLIFVNDGDAYFDAIEHARPQCPVIAARNAQEIAGALPLAQLYDCQETAAVMEAFARLDGDSHARYLLTSGSTGVPKAVVNTQRMLCANQQAIAQCWRFLGQREMVVLDWLPWSHTFGANHNLNMILCHGGSLYIDDGRPMPGQIERTLENIKSVRPTMFYNVPRGYEVLLPYLERDEELARALFERLDMLFYAAAALPQNSWDRLSAVAARVRSQPLFFTCEWGATETSPVLTNVHFRLDRPGNIGLPVPGIEIKFVPSGDKLEMRVRGESVFREYLGCPDLSANAFDADGFYMIGDAGYLLDPEHPEKGIAFNGRVTEDFKLTTGTWVSVGTLRPRLVSALAPYAQDCVICGHNQDLIGALMYPTPALRALAGDAGASMSVDELAQQPAVRLALCAGLMALAKDFPASSQHAVRLLILDSPPSLAAGEITDKGYINQRLALSLRAVQVERLYAEALDPAVILLGEAHGESV</sequence>
<dbReference type="Pfam" id="PF00501">
    <property type="entry name" value="AMP-binding"/>
    <property type="match status" value="1"/>
</dbReference>
<dbReference type="PANTHER" id="PTHR24096">
    <property type="entry name" value="LONG-CHAIN-FATTY-ACID--COA LIGASE"/>
    <property type="match status" value="1"/>
</dbReference>
<dbReference type="InterPro" id="IPR000873">
    <property type="entry name" value="AMP-dep_synth/lig_dom"/>
</dbReference>
<dbReference type="InterPro" id="IPR020845">
    <property type="entry name" value="AMP-binding_CS"/>
</dbReference>
<dbReference type="SUPFAM" id="SSF56801">
    <property type="entry name" value="Acetyl-CoA synthetase-like"/>
    <property type="match status" value="1"/>
</dbReference>
<dbReference type="PROSITE" id="PS00455">
    <property type="entry name" value="AMP_BINDING"/>
    <property type="match status" value="1"/>
</dbReference>
<accession>A0A1H6YKS5</accession>
<organism evidence="2 3">
    <name type="scientific">Pseudomonas linyingensis</name>
    <dbReference type="NCBI Taxonomy" id="915471"/>
    <lineage>
        <taxon>Bacteria</taxon>
        <taxon>Pseudomonadati</taxon>
        <taxon>Pseudomonadota</taxon>
        <taxon>Gammaproteobacteria</taxon>
        <taxon>Pseudomonadales</taxon>
        <taxon>Pseudomonadaceae</taxon>
        <taxon>Pseudomonas</taxon>
    </lineage>
</organism>
<dbReference type="GO" id="GO:0016405">
    <property type="term" value="F:CoA-ligase activity"/>
    <property type="evidence" value="ECO:0007669"/>
    <property type="project" value="TreeGrafter"/>
</dbReference>
<dbReference type="STRING" id="915471.SAMN05216201_108121"/>
<proteinExistence type="predicted"/>